<dbReference type="OMA" id="MVAIPEY"/>
<dbReference type="RefSeq" id="XP_016508930.1">
    <property type="nucleotide sequence ID" value="XM_016653444.1"/>
</dbReference>
<gene>
    <name evidence="2" type="primary">LOC107826463</name>
</gene>
<dbReference type="KEGG" id="nta:107826463"/>
<name>A0A1S4D677_TOBAC</name>
<evidence type="ECO:0000313" key="2">
    <source>
        <dbReference type="RefSeq" id="XP_016508930.1"/>
    </source>
</evidence>
<dbReference type="AlphaFoldDB" id="A0A1S4D677"/>
<dbReference type="PANTHER" id="PTHR38372">
    <property type="entry name" value="DENTIN SIALOPHOSPHOPROTEIN-LIKE PROTEIN"/>
    <property type="match status" value="1"/>
</dbReference>
<accession>A0A1S4D677</accession>
<proteinExistence type="predicted"/>
<evidence type="ECO:0000259" key="1">
    <source>
        <dbReference type="PROSITE" id="PS51980"/>
    </source>
</evidence>
<dbReference type="OrthoDB" id="4869960at2759"/>
<protein>
    <recommendedName>
        <fullName evidence="1">OCEL domain-containing protein</fullName>
    </recommendedName>
</protein>
<feature type="domain" description="OCEL" evidence="1">
    <location>
        <begin position="17"/>
        <end position="125"/>
    </location>
</feature>
<organism evidence="2">
    <name type="scientific">Nicotiana tabacum</name>
    <name type="common">Common tobacco</name>
    <dbReference type="NCBI Taxonomy" id="4097"/>
    <lineage>
        <taxon>Eukaryota</taxon>
        <taxon>Viridiplantae</taxon>
        <taxon>Streptophyta</taxon>
        <taxon>Embryophyta</taxon>
        <taxon>Tracheophyta</taxon>
        <taxon>Spermatophyta</taxon>
        <taxon>Magnoliopsida</taxon>
        <taxon>eudicotyledons</taxon>
        <taxon>Gunneridae</taxon>
        <taxon>Pentapetalae</taxon>
        <taxon>asterids</taxon>
        <taxon>lamiids</taxon>
        <taxon>Solanales</taxon>
        <taxon>Solanaceae</taxon>
        <taxon>Nicotianoideae</taxon>
        <taxon>Nicotianeae</taxon>
        <taxon>Nicotiana</taxon>
    </lineage>
</organism>
<reference evidence="2" key="1">
    <citation type="submission" date="2025-08" db="UniProtKB">
        <authorList>
            <consortium name="RefSeq"/>
        </authorList>
    </citation>
    <scope>IDENTIFICATION</scope>
</reference>
<dbReference type="SUPFAM" id="SSF144292">
    <property type="entry name" value="occludin/ELL-like"/>
    <property type="match status" value="1"/>
</dbReference>
<dbReference type="InterPro" id="IPR010844">
    <property type="entry name" value="Occludin_ELL"/>
</dbReference>
<dbReference type="Gene3D" id="6.10.140.340">
    <property type="match status" value="1"/>
</dbReference>
<dbReference type="PaxDb" id="4097-A0A1S4D677"/>
<sequence>MGESSPDEMSLYSKYEKEEAELKGPIENFAQYEEYVQEYREKYDSYCSINKTLESYRNEFMTLGKELEVSRGRDKQRFYDMLGQLKDSYRKCGPRHKRLKKIFIVLHEELKHLKQMIKDFAVSYARDR</sequence>
<dbReference type="STRING" id="4097.A0A1S4D677"/>
<dbReference type="PANTHER" id="PTHR38372:SF2">
    <property type="entry name" value="DENTIN SIALOPHOSPHOPROTEIN-LIKE PROTEIN"/>
    <property type="match status" value="1"/>
</dbReference>
<dbReference type="Pfam" id="PF07303">
    <property type="entry name" value="Occludin_ELL"/>
    <property type="match status" value="1"/>
</dbReference>
<dbReference type="SMR" id="A0A1S4D677"/>
<dbReference type="PROSITE" id="PS51980">
    <property type="entry name" value="OCEL"/>
    <property type="match status" value="1"/>
</dbReference>